<accession>A0ABW2ELX1</accession>
<evidence type="ECO:0000313" key="3">
    <source>
        <dbReference type="EMBL" id="MFC7063178.1"/>
    </source>
</evidence>
<sequence>MKKILMLATIFILSIGALAACSSGGDGEDKNITVGAKNFTEQFILAKMAILKLEDNGYSVEEKSNLGSSALRQALENKQVDLTWDYTGTGLVTYMGEDPIADKQEAYDTVKELDMERNDIYWTNLSEVNNAYTIVMTQEKADELAIESIGDLAEYVNNNPDELRFGTDAEFANRDDGLPGVEETYGFEFGDANISEMNYGLQYEALNNEEVDVAMGFATDSRIREYELVNLEDTESFFPSYNAAIAMTNETYENHPEVEEILKPIAEQLDSETMRELNYQVDVEERSVDDVAQTYLEENGLLDGE</sequence>
<reference evidence="4" key="1">
    <citation type="journal article" date="2019" name="Int. J. Syst. Evol. Microbiol.">
        <title>The Global Catalogue of Microorganisms (GCM) 10K type strain sequencing project: providing services to taxonomists for standard genome sequencing and annotation.</title>
        <authorList>
            <consortium name="The Broad Institute Genomics Platform"/>
            <consortium name="The Broad Institute Genome Sequencing Center for Infectious Disease"/>
            <person name="Wu L."/>
            <person name="Ma J."/>
        </authorList>
    </citation>
    <scope>NUCLEOTIDE SEQUENCE [LARGE SCALE GENOMIC DNA]</scope>
    <source>
        <strain evidence="4">CGMCC 4.1621</strain>
    </source>
</reference>
<dbReference type="Gene3D" id="3.40.190.120">
    <property type="entry name" value="Osmoprotection protein (prox), domain 2"/>
    <property type="match status" value="1"/>
</dbReference>
<feature type="signal peptide" evidence="1">
    <location>
        <begin position="1"/>
        <end position="19"/>
    </location>
</feature>
<protein>
    <submittedName>
        <fullName evidence="3">Glycine betaine ABC transporter substrate-binding protein</fullName>
    </submittedName>
</protein>
<dbReference type="Pfam" id="PF04069">
    <property type="entry name" value="OpuAC"/>
    <property type="match status" value="1"/>
</dbReference>
<keyword evidence="4" id="KW-1185">Reference proteome</keyword>
<comment type="caution">
    <text evidence="3">The sequence shown here is derived from an EMBL/GenBank/DDBJ whole genome shotgun (WGS) entry which is preliminary data.</text>
</comment>
<dbReference type="Proteomes" id="UP001596410">
    <property type="component" value="Unassembled WGS sequence"/>
</dbReference>
<organism evidence="3 4">
    <name type="scientific">Halobacillus seohaensis</name>
    <dbReference type="NCBI Taxonomy" id="447421"/>
    <lineage>
        <taxon>Bacteria</taxon>
        <taxon>Bacillati</taxon>
        <taxon>Bacillota</taxon>
        <taxon>Bacilli</taxon>
        <taxon>Bacillales</taxon>
        <taxon>Bacillaceae</taxon>
        <taxon>Halobacillus</taxon>
    </lineage>
</organism>
<feature type="domain" description="ABC-type glycine betaine transport system substrate-binding" evidence="2">
    <location>
        <begin position="30"/>
        <end position="298"/>
    </location>
</feature>
<evidence type="ECO:0000256" key="1">
    <source>
        <dbReference type="SAM" id="SignalP"/>
    </source>
</evidence>
<dbReference type="EMBL" id="JBHSZV010000040">
    <property type="protein sequence ID" value="MFC7063178.1"/>
    <property type="molecule type" value="Genomic_DNA"/>
</dbReference>
<proteinExistence type="predicted"/>
<dbReference type="PROSITE" id="PS51257">
    <property type="entry name" value="PROKAR_LIPOPROTEIN"/>
    <property type="match status" value="1"/>
</dbReference>
<dbReference type="Gene3D" id="3.40.190.10">
    <property type="entry name" value="Periplasmic binding protein-like II"/>
    <property type="match status" value="1"/>
</dbReference>
<dbReference type="SUPFAM" id="SSF53850">
    <property type="entry name" value="Periplasmic binding protein-like II"/>
    <property type="match status" value="1"/>
</dbReference>
<dbReference type="RefSeq" id="WP_204710041.1">
    <property type="nucleotide sequence ID" value="NZ_JBHSZV010000040.1"/>
</dbReference>
<dbReference type="InterPro" id="IPR007210">
    <property type="entry name" value="ABC_Gly_betaine_transp_sub-bd"/>
</dbReference>
<keyword evidence="1" id="KW-0732">Signal</keyword>
<gene>
    <name evidence="3" type="ORF">ACFQIC_15260</name>
</gene>
<name>A0ABW2ELX1_9BACI</name>
<evidence type="ECO:0000313" key="4">
    <source>
        <dbReference type="Proteomes" id="UP001596410"/>
    </source>
</evidence>
<evidence type="ECO:0000259" key="2">
    <source>
        <dbReference type="Pfam" id="PF04069"/>
    </source>
</evidence>
<feature type="chain" id="PRO_5046281729" evidence="1">
    <location>
        <begin position="20"/>
        <end position="305"/>
    </location>
</feature>